<evidence type="ECO:0000256" key="1">
    <source>
        <dbReference type="SAM" id="Phobius"/>
    </source>
</evidence>
<evidence type="ECO:0000313" key="2">
    <source>
        <dbReference type="EMBL" id="MBW96860.1"/>
    </source>
</evidence>
<accession>A0A2P2JTT6</accession>
<protein>
    <submittedName>
        <fullName evidence="2">Uncharacterized protein</fullName>
    </submittedName>
</protein>
<keyword evidence="1" id="KW-1133">Transmembrane helix</keyword>
<name>A0A2P2JTT6_RHIMU</name>
<proteinExistence type="predicted"/>
<reference evidence="2" key="1">
    <citation type="submission" date="2018-02" db="EMBL/GenBank/DDBJ databases">
        <title>Rhizophora mucronata_Transcriptome.</title>
        <authorList>
            <person name="Meera S.P."/>
            <person name="Sreeshan A."/>
            <person name="Augustine A."/>
        </authorList>
    </citation>
    <scope>NUCLEOTIDE SEQUENCE</scope>
    <source>
        <tissue evidence="2">Leaf</tissue>
    </source>
</reference>
<organism evidence="2">
    <name type="scientific">Rhizophora mucronata</name>
    <name type="common">Asiatic mangrove</name>
    <dbReference type="NCBI Taxonomy" id="61149"/>
    <lineage>
        <taxon>Eukaryota</taxon>
        <taxon>Viridiplantae</taxon>
        <taxon>Streptophyta</taxon>
        <taxon>Embryophyta</taxon>
        <taxon>Tracheophyta</taxon>
        <taxon>Spermatophyta</taxon>
        <taxon>Magnoliopsida</taxon>
        <taxon>eudicotyledons</taxon>
        <taxon>Gunneridae</taxon>
        <taxon>Pentapetalae</taxon>
        <taxon>rosids</taxon>
        <taxon>fabids</taxon>
        <taxon>Malpighiales</taxon>
        <taxon>Rhizophoraceae</taxon>
        <taxon>Rhizophora</taxon>
    </lineage>
</organism>
<keyword evidence="1" id="KW-0812">Transmembrane</keyword>
<feature type="transmembrane region" description="Helical" evidence="1">
    <location>
        <begin position="12"/>
        <end position="32"/>
    </location>
</feature>
<sequence>MVSWILIQYLQLIFYENLLFFLIFLAFLWGGVAGKEIRRKREGQKEIGKKDIIGILQN</sequence>
<dbReference type="AlphaFoldDB" id="A0A2P2JTT6"/>
<dbReference type="EMBL" id="GGEC01016377">
    <property type="protein sequence ID" value="MBW96860.1"/>
    <property type="molecule type" value="Transcribed_RNA"/>
</dbReference>
<keyword evidence="1" id="KW-0472">Membrane</keyword>